<dbReference type="AlphaFoldDB" id="A0A1Y0B0W2"/>
<reference evidence="1" key="1">
    <citation type="submission" date="2017-03" db="EMBL/GenBank/DDBJ databases">
        <title>The mitochondrial genome of the carnivorous plant Utricularia reniformis (Lentibulariaceae): structure, comparative analysis and evolutionary landmarks.</title>
        <authorList>
            <person name="Silva S.R."/>
            <person name="Alvarenga D.O."/>
            <person name="Michael T.P."/>
            <person name="Miranda V.F.O."/>
            <person name="Varani A.M."/>
        </authorList>
    </citation>
    <scope>NUCLEOTIDE SEQUENCE</scope>
</reference>
<evidence type="ECO:0000313" key="1">
    <source>
        <dbReference type="EMBL" id="ART31003.1"/>
    </source>
</evidence>
<gene>
    <name evidence="1" type="ORF">AEK19_MT0760</name>
</gene>
<keyword evidence="1" id="KW-0496">Mitochondrion</keyword>
<name>A0A1Y0B0W2_9LAMI</name>
<accession>A0A1Y0B0W2</accession>
<protein>
    <submittedName>
        <fullName evidence="1">Uncharacterized protein</fullName>
    </submittedName>
</protein>
<geneLocation type="mitochondrion" evidence="1"/>
<dbReference type="EMBL" id="KY774314">
    <property type="protein sequence ID" value="ART31003.1"/>
    <property type="molecule type" value="Genomic_DNA"/>
</dbReference>
<organism evidence="1">
    <name type="scientific">Utricularia reniformis</name>
    <dbReference type="NCBI Taxonomy" id="192314"/>
    <lineage>
        <taxon>Eukaryota</taxon>
        <taxon>Viridiplantae</taxon>
        <taxon>Streptophyta</taxon>
        <taxon>Embryophyta</taxon>
        <taxon>Tracheophyta</taxon>
        <taxon>Spermatophyta</taxon>
        <taxon>Magnoliopsida</taxon>
        <taxon>eudicotyledons</taxon>
        <taxon>Gunneridae</taxon>
        <taxon>Pentapetalae</taxon>
        <taxon>asterids</taxon>
        <taxon>lamiids</taxon>
        <taxon>Lamiales</taxon>
        <taxon>Lentibulariaceae</taxon>
        <taxon>Utricularia</taxon>
    </lineage>
</organism>
<sequence>MYTSVEATYISVDPLSDTPSMLAFPEYLLGAFRFKYTRVLLLLPRSCICHVLTLRLPHFRSRQDRCSSFRLLARLCAKARILVKLGERAKEM</sequence>
<proteinExistence type="predicted"/>